<keyword evidence="2" id="KW-1185">Reference proteome</keyword>
<comment type="caution">
    <text evidence="1">The sequence shown here is derived from an EMBL/GenBank/DDBJ whole genome shotgun (WGS) entry which is preliminary data.</text>
</comment>
<dbReference type="AlphaFoldDB" id="A0AAP0QTE1"/>
<reference evidence="1 2" key="1">
    <citation type="submission" date="2024-05" db="EMBL/GenBank/DDBJ databases">
        <title>Haplotype-resolved chromosome-level genome assembly of Huyou (Citrus changshanensis).</title>
        <authorList>
            <person name="Miao C."/>
            <person name="Chen W."/>
            <person name="Wu Y."/>
            <person name="Wang L."/>
            <person name="Zhao S."/>
            <person name="Grierson D."/>
            <person name="Xu C."/>
            <person name="Chen K."/>
        </authorList>
    </citation>
    <scope>NUCLEOTIDE SEQUENCE [LARGE SCALE GENOMIC DNA]</scope>
    <source>
        <strain evidence="1">01-14</strain>
        <tissue evidence="1">Leaf</tissue>
    </source>
</reference>
<evidence type="ECO:0000313" key="1">
    <source>
        <dbReference type="EMBL" id="KAK9214034.1"/>
    </source>
</evidence>
<sequence>MTTTNGVASWRSTVLIYRRLTLKKFMSRQLNDRKVIERLPTISSSTAVDSGGAERSANGFDVLELDLIVRDYCMP</sequence>
<evidence type="ECO:0000313" key="2">
    <source>
        <dbReference type="Proteomes" id="UP001428341"/>
    </source>
</evidence>
<organism evidence="1 2">
    <name type="scientific">Citrus x changshan-huyou</name>
    <dbReference type="NCBI Taxonomy" id="2935761"/>
    <lineage>
        <taxon>Eukaryota</taxon>
        <taxon>Viridiplantae</taxon>
        <taxon>Streptophyta</taxon>
        <taxon>Embryophyta</taxon>
        <taxon>Tracheophyta</taxon>
        <taxon>Spermatophyta</taxon>
        <taxon>Magnoliopsida</taxon>
        <taxon>eudicotyledons</taxon>
        <taxon>Gunneridae</taxon>
        <taxon>Pentapetalae</taxon>
        <taxon>rosids</taxon>
        <taxon>malvids</taxon>
        <taxon>Sapindales</taxon>
        <taxon>Rutaceae</taxon>
        <taxon>Aurantioideae</taxon>
        <taxon>Citrus</taxon>
    </lineage>
</organism>
<proteinExistence type="predicted"/>
<accession>A0AAP0QTE1</accession>
<protein>
    <submittedName>
        <fullName evidence="1">Uncharacterized protein</fullName>
    </submittedName>
</protein>
<gene>
    <name evidence="1" type="ORF">WN944_006020</name>
</gene>
<name>A0AAP0QTE1_9ROSI</name>
<dbReference type="EMBL" id="JBCGBO010000003">
    <property type="protein sequence ID" value="KAK9214034.1"/>
    <property type="molecule type" value="Genomic_DNA"/>
</dbReference>
<dbReference type="Proteomes" id="UP001428341">
    <property type="component" value="Unassembled WGS sequence"/>
</dbReference>